<comment type="caution">
    <text evidence="1">The sequence shown here is derived from an EMBL/GenBank/DDBJ whole genome shotgun (WGS) entry which is preliminary data.</text>
</comment>
<accession>A0ACC0BPF1</accession>
<protein>
    <submittedName>
        <fullName evidence="1">Uncharacterized protein</fullName>
    </submittedName>
</protein>
<name>A0ACC0BPF1_CATRO</name>
<evidence type="ECO:0000313" key="1">
    <source>
        <dbReference type="EMBL" id="KAI5674454.1"/>
    </source>
</evidence>
<gene>
    <name evidence="1" type="ORF">M9H77_14818</name>
</gene>
<dbReference type="Proteomes" id="UP001060085">
    <property type="component" value="Linkage Group LG03"/>
</dbReference>
<sequence length="119" mass="13264">MAGMLPGVECARRRRFHRSGINGGYSDSRISSDGRGMTRRSSVCLYTTSHESNIGLISFSVVEQRGSQNQAYGGDEKLIDTAREAKERLDERLRRGPQWKSDTNSCIFSVKKHILGVKG</sequence>
<keyword evidence="2" id="KW-1185">Reference proteome</keyword>
<organism evidence="1 2">
    <name type="scientific">Catharanthus roseus</name>
    <name type="common">Madagascar periwinkle</name>
    <name type="synonym">Vinca rosea</name>
    <dbReference type="NCBI Taxonomy" id="4058"/>
    <lineage>
        <taxon>Eukaryota</taxon>
        <taxon>Viridiplantae</taxon>
        <taxon>Streptophyta</taxon>
        <taxon>Embryophyta</taxon>
        <taxon>Tracheophyta</taxon>
        <taxon>Spermatophyta</taxon>
        <taxon>Magnoliopsida</taxon>
        <taxon>eudicotyledons</taxon>
        <taxon>Gunneridae</taxon>
        <taxon>Pentapetalae</taxon>
        <taxon>asterids</taxon>
        <taxon>lamiids</taxon>
        <taxon>Gentianales</taxon>
        <taxon>Apocynaceae</taxon>
        <taxon>Rauvolfioideae</taxon>
        <taxon>Vinceae</taxon>
        <taxon>Catharanthinae</taxon>
        <taxon>Catharanthus</taxon>
    </lineage>
</organism>
<evidence type="ECO:0000313" key="2">
    <source>
        <dbReference type="Proteomes" id="UP001060085"/>
    </source>
</evidence>
<dbReference type="EMBL" id="CM044703">
    <property type="protein sequence ID" value="KAI5674454.1"/>
    <property type="molecule type" value="Genomic_DNA"/>
</dbReference>
<reference evidence="2" key="1">
    <citation type="journal article" date="2023" name="Nat. Plants">
        <title>Single-cell RNA sequencing provides a high-resolution roadmap for understanding the multicellular compartmentation of specialized metabolism.</title>
        <authorList>
            <person name="Sun S."/>
            <person name="Shen X."/>
            <person name="Li Y."/>
            <person name="Li Y."/>
            <person name="Wang S."/>
            <person name="Li R."/>
            <person name="Zhang H."/>
            <person name="Shen G."/>
            <person name="Guo B."/>
            <person name="Wei J."/>
            <person name="Xu J."/>
            <person name="St-Pierre B."/>
            <person name="Chen S."/>
            <person name="Sun C."/>
        </authorList>
    </citation>
    <scope>NUCLEOTIDE SEQUENCE [LARGE SCALE GENOMIC DNA]</scope>
</reference>
<proteinExistence type="predicted"/>